<name>F9DR74_9BACL</name>
<reference evidence="6 7" key="1">
    <citation type="submission" date="2011-04" db="EMBL/GenBank/DDBJ databases">
        <authorList>
            <person name="Muzny D."/>
            <person name="Qin X."/>
            <person name="Deng J."/>
            <person name="Jiang H."/>
            <person name="Liu Y."/>
            <person name="Qu J."/>
            <person name="Song X.-Z."/>
            <person name="Zhang L."/>
            <person name="Thornton R."/>
            <person name="Coyle M."/>
            <person name="Francisco L."/>
            <person name="Jackson L."/>
            <person name="Javaid M."/>
            <person name="Korchina V."/>
            <person name="Kovar C."/>
            <person name="Mata R."/>
            <person name="Mathew T."/>
            <person name="Ngo R."/>
            <person name="Nguyen L."/>
            <person name="Nguyen N."/>
            <person name="Okwuonu G."/>
            <person name="Ongeri F."/>
            <person name="Pham C."/>
            <person name="Simmons D."/>
            <person name="Wilczek-Boney K."/>
            <person name="Hale W."/>
            <person name="Jakkamsetti A."/>
            <person name="Pham P."/>
            <person name="Ruth R."/>
            <person name="San Lucas F."/>
            <person name="Warren J."/>
            <person name="Zhang J."/>
            <person name="Zhao Z."/>
            <person name="Zhou C."/>
            <person name="Zhu D."/>
            <person name="Lee S."/>
            <person name="Bess C."/>
            <person name="Blankenburg K."/>
            <person name="Forbes L."/>
            <person name="Fu Q."/>
            <person name="Gubbala S."/>
            <person name="Hirani K."/>
            <person name="Jayaseelan J.C."/>
            <person name="Lara F."/>
            <person name="Munidasa M."/>
            <person name="Palculict T."/>
            <person name="Patil S."/>
            <person name="Pu L.-L."/>
            <person name="Saada N."/>
            <person name="Tang L."/>
            <person name="Weissenberger G."/>
            <person name="Zhu Y."/>
            <person name="Hemphill L."/>
            <person name="Shang Y."/>
            <person name="Youmans B."/>
            <person name="Ayvaz T."/>
            <person name="Ross M."/>
            <person name="Santibanez J."/>
            <person name="Aqrawi P."/>
            <person name="Gross S."/>
            <person name="Joshi V."/>
            <person name="Fowler G."/>
            <person name="Nazareth L."/>
            <person name="Reid J."/>
            <person name="Worley K."/>
            <person name="Petrosino J."/>
            <person name="Highlander S."/>
            <person name="Gibbs R."/>
        </authorList>
    </citation>
    <scope>NUCLEOTIDE SEQUENCE [LARGE SCALE GENOMIC DNA]</scope>
    <source>
        <strain evidence="6 7">2681</strain>
    </source>
</reference>
<evidence type="ECO:0000256" key="2">
    <source>
        <dbReference type="ARBA" id="ARBA00023054"/>
    </source>
</evidence>
<dbReference type="InterPro" id="IPR050465">
    <property type="entry name" value="UPF0194_transport"/>
</dbReference>
<keyword evidence="2 3" id="KW-0175">Coiled coil</keyword>
<sequence length="530" mass="59870">MVKWRKIIAMILILSFIALNSYLVFFGKSDIPKSYYVNDYERLATGDYTKELDKEGFIAPKDLYTVYLKEDQTIDSWLVQEGESVDFGTELASLKTEYFDEQHNELNAERSALQNQVSTIRQTISDLEDEQERSDSMRNDNNSYDSLYEEKVQVNVDVAGSGAFAQAIADAERDLAQVQRQIETLDSKIDRLPTEAAMTSPVNGYVVKINREGAAPSIDIYSTDQTIVTYVRHDEWLDIEPGSFVTIQHEAIRTPYMIDEDSDSVSSIGGSDVAVAATEDPYDDLDHEVDGNSFDDQMDEYDVDSDEPVNGTDDPYIDNPDSDTNDDLQFEETPEGSSEQTPDEKKQVNDRKRIQGDYPEEVSTMSGTVVSVSKVPAQDDNWLKSYKALGGTQKENSQAYYEVRIAPYDEQLELPFATNVNIFIQTNEANQATSVKTGWLVNKTSDSAKVWTLDSKGRAIQTSVSTPFTSLDRSILTSGTESGMVALYNDNLNNNLDNQTVFHPLPLYLPEWDKWKGVHWKSYARYMIKH</sequence>
<feature type="coiled-coil region" evidence="3">
    <location>
        <begin position="103"/>
        <end position="130"/>
    </location>
</feature>
<dbReference type="GO" id="GO:0030313">
    <property type="term" value="C:cell envelope"/>
    <property type="evidence" value="ECO:0007669"/>
    <property type="project" value="UniProtKB-SubCell"/>
</dbReference>
<keyword evidence="5" id="KW-0472">Membrane</keyword>
<evidence type="ECO:0000256" key="5">
    <source>
        <dbReference type="SAM" id="Phobius"/>
    </source>
</evidence>
<evidence type="ECO:0000256" key="4">
    <source>
        <dbReference type="SAM" id="MobiDB-lite"/>
    </source>
</evidence>
<feature type="transmembrane region" description="Helical" evidence="5">
    <location>
        <begin position="7"/>
        <end position="26"/>
    </location>
</feature>
<evidence type="ECO:0000256" key="3">
    <source>
        <dbReference type="SAM" id="Coils"/>
    </source>
</evidence>
<evidence type="ECO:0000313" key="6">
    <source>
        <dbReference type="EMBL" id="EGQ26617.1"/>
    </source>
</evidence>
<dbReference type="SUPFAM" id="SSF46579">
    <property type="entry name" value="Prefoldin"/>
    <property type="match status" value="1"/>
</dbReference>
<feature type="region of interest" description="Disordered" evidence="4">
    <location>
        <begin position="278"/>
        <end position="360"/>
    </location>
</feature>
<feature type="compositionally biased region" description="Basic and acidic residues" evidence="4">
    <location>
        <begin position="342"/>
        <end position="355"/>
    </location>
</feature>
<protein>
    <recommendedName>
        <fullName evidence="8">HlyD family secretion protein</fullName>
    </recommendedName>
</protein>
<proteinExistence type="predicted"/>
<evidence type="ECO:0000313" key="7">
    <source>
        <dbReference type="Proteomes" id="UP000005316"/>
    </source>
</evidence>
<dbReference type="PANTHER" id="PTHR32347:SF23">
    <property type="entry name" value="BLL5650 PROTEIN"/>
    <property type="match status" value="1"/>
</dbReference>
<comment type="caution">
    <text evidence="6">The sequence shown here is derived from an EMBL/GenBank/DDBJ whole genome shotgun (WGS) entry which is preliminary data.</text>
</comment>
<dbReference type="Proteomes" id="UP000005316">
    <property type="component" value="Unassembled WGS sequence"/>
</dbReference>
<comment type="subcellular location">
    <subcellularLocation>
        <location evidence="1">Cell envelope</location>
    </subcellularLocation>
</comment>
<dbReference type="PANTHER" id="PTHR32347">
    <property type="entry name" value="EFFLUX SYSTEM COMPONENT YKNX-RELATED"/>
    <property type="match status" value="1"/>
</dbReference>
<keyword evidence="5" id="KW-0812">Transmembrane</keyword>
<dbReference type="AlphaFoldDB" id="F9DR74"/>
<feature type="compositionally biased region" description="Acidic residues" evidence="4">
    <location>
        <begin position="320"/>
        <end position="334"/>
    </location>
</feature>
<keyword evidence="5" id="KW-1133">Transmembrane helix</keyword>
<dbReference type="HOGENOM" id="CLU_513777_0_0_9"/>
<dbReference type="RefSeq" id="WP_009766171.1">
    <property type="nucleotide sequence ID" value="NZ_GL982997.1"/>
</dbReference>
<gene>
    <name evidence="6" type="ORF">HMPREF9372_1304</name>
</gene>
<evidence type="ECO:0008006" key="8">
    <source>
        <dbReference type="Google" id="ProtNLM"/>
    </source>
</evidence>
<accession>F9DR74</accession>
<evidence type="ECO:0000256" key="1">
    <source>
        <dbReference type="ARBA" id="ARBA00004196"/>
    </source>
</evidence>
<organism evidence="6 7">
    <name type="scientific">Sporosarcina newyorkensis 2681</name>
    <dbReference type="NCBI Taxonomy" id="1027292"/>
    <lineage>
        <taxon>Bacteria</taxon>
        <taxon>Bacillati</taxon>
        <taxon>Bacillota</taxon>
        <taxon>Bacilli</taxon>
        <taxon>Bacillales</taxon>
        <taxon>Caryophanaceae</taxon>
        <taxon>Sporosarcina</taxon>
    </lineage>
</organism>
<dbReference type="OrthoDB" id="2446145at2"/>
<dbReference type="eggNOG" id="COG0845">
    <property type="taxonomic scope" value="Bacteria"/>
</dbReference>
<feature type="compositionally biased region" description="Acidic residues" evidence="4">
    <location>
        <begin position="296"/>
        <end position="307"/>
    </location>
</feature>
<dbReference type="EMBL" id="AFPZ01000036">
    <property type="protein sequence ID" value="EGQ26617.1"/>
    <property type="molecule type" value="Genomic_DNA"/>
</dbReference>